<dbReference type="InterPro" id="IPR011123">
    <property type="entry name" value="Y_Y_Y"/>
</dbReference>
<dbReference type="SUPFAM" id="SSF63829">
    <property type="entry name" value="Calcium-dependent phosphotriesterase"/>
    <property type="match status" value="1"/>
</dbReference>
<dbReference type="SUPFAM" id="SSF46689">
    <property type="entry name" value="Homeodomain-like"/>
    <property type="match status" value="1"/>
</dbReference>
<dbReference type="CDD" id="cd17574">
    <property type="entry name" value="REC_OmpR"/>
    <property type="match status" value="1"/>
</dbReference>
<feature type="modified residue" description="4-aspartylphosphate" evidence="6">
    <location>
        <position position="1167"/>
    </location>
</feature>
<dbReference type="InterPro" id="IPR036097">
    <property type="entry name" value="HisK_dim/P_sf"/>
</dbReference>
<dbReference type="Gene3D" id="3.40.50.2300">
    <property type="match status" value="1"/>
</dbReference>
<dbReference type="InterPro" id="IPR011006">
    <property type="entry name" value="CheY-like_superfamily"/>
</dbReference>
<dbReference type="GO" id="GO:0000155">
    <property type="term" value="F:phosphorelay sensor kinase activity"/>
    <property type="evidence" value="ECO:0007669"/>
    <property type="project" value="InterPro"/>
</dbReference>
<dbReference type="InterPro" id="IPR013783">
    <property type="entry name" value="Ig-like_fold"/>
</dbReference>
<dbReference type="InterPro" id="IPR036890">
    <property type="entry name" value="HATPase_C_sf"/>
</dbReference>
<dbReference type="RefSeq" id="WP_091370381.1">
    <property type="nucleotide sequence ID" value="NZ_LT629740.1"/>
</dbReference>
<dbReference type="FunFam" id="2.60.40.10:FF:000791">
    <property type="entry name" value="Two-component system sensor histidine kinase/response regulator"/>
    <property type="match status" value="1"/>
</dbReference>
<sequence length="1372" mass="157045">MAPSVLMAQNLNLKFKHITTTDGLSGNTIESIFQDSRGYIWFGTRDGLNQYDGYNIKIFRNNGNNTKSISDNYIKCISEDAQHNIWIGTLNGLNKFDPYKNTFTTYKHDPSNKNSLSGSEINCLYGDKEGKLWVGTTTGGLNYYDTKHGVFKQLQYQKGYPPNLLNNEINDLYEDGNANLWIGTDKGICFYNQKTGAFVNTFKLAGNPDYHLNYSITKIQGDKQGNIWFGTLDDGIIVINLARNTIKQFHHNDKEPFSLSTDQVRSLFIDKQDKIWTGGINGSLDLFNPNTNNFIHCKNVPGNPLSLSQKTISAIFEDDQNNLWIGTHRGGVNFYAPLADKFKLVQQQSDINSLSYNDVKAFFQDHLNNIWVGTDGGGLNLYNTTNNTFQHFKYNVYDTKSISSDAILSINEDHYNNLWIGTWGGGLDLMNRANNTFVHFVNNPADKNSISSNYVQATLNDSEGDFWVGTYYGGLNLLDLKTNHFRRITSDLRQETSIFGNNIVALNEDEDKNVWIGTDDGGLNCYNLIKKKFKHYFINSEQTPDIRTIFTDSKGRVWVGQAGLYLFNKYANRFDLFTNKGGLSSEFIKGITEDKEGNLWISTSNGLTRLNPDNHSLKKYNIADGLQGLEFEAGSYMQTKDGEMYFGGINGFNKFYPQDIKINQFIAPVYITSFQIFNQTIQPGQENSPLQKDISFTRHIILNYQQSSISFEFALLNYTAPENNQYAYKLDGFDKAWHYNSTERNANYTNLDPGHYTFYVKAANNDGVWNNKFTSVAIDILPPFWETWWFKLLILILFSTSAYFLLLFKKNLDLKKIDEKKREEMHNIQLQFFTNISHEFRTPLSLILGPVEKMMKEDDRLTFHQYYDTIHRNANRLLLLINELMDFRKAETGALRLKVMPGNLNIFIAEIAEDFKSLALQKQINLYLKIDQDLGETWFDRQVIEKIILNLMDNAFKYTKNGGNITIELYENEPDFISVYEHQIAVNANFKGKKYAFIRVSDNGIGISNDSIQHLFERYYRITDAHMGSGVGLAFVKSLTLLHKGSIYVNSEKNVGSDFVVMFPVDKTDYSTNETWVSKSVNRAIQLESLSASVYQNENKELQELSKPAITKTNNQTYKILIVDDNDELRNFIRHSLAEFYQIIEAGDGIAALAIAKAELPDLIISDLMMPRMNGIDFCKELKKDKKTNQIPFIILSAKDAIESKIEGADSGADLYFPKPVSIHLLLLSIRNIFEQRSILKERYLKNYFLEAQEIADSENDKDFLDQLINLIELQLSNSDLDVDYICKEMGMSKTKLYNKIKGITGYSIGEFVRSFRLKKAANIITHEDVLLTDVMYRVGIQTQSYFTKAFKKEFGKTPSQFSQDIKNQKES</sequence>
<dbReference type="Pfam" id="PF02518">
    <property type="entry name" value="HATPase_c"/>
    <property type="match status" value="1"/>
</dbReference>
<dbReference type="Pfam" id="PF00072">
    <property type="entry name" value="Response_reg"/>
    <property type="match status" value="1"/>
</dbReference>
<dbReference type="Proteomes" id="UP000199679">
    <property type="component" value="Chromosome I"/>
</dbReference>
<evidence type="ECO:0000256" key="4">
    <source>
        <dbReference type="ARBA" id="ARBA00023015"/>
    </source>
</evidence>
<feature type="domain" description="Response regulatory" evidence="9">
    <location>
        <begin position="1119"/>
        <end position="1234"/>
    </location>
</feature>
<evidence type="ECO:0000259" key="7">
    <source>
        <dbReference type="PROSITE" id="PS01124"/>
    </source>
</evidence>
<dbReference type="SMART" id="SM00387">
    <property type="entry name" value="HATPase_c"/>
    <property type="match status" value="1"/>
</dbReference>
<dbReference type="PANTHER" id="PTHR43547">
    <property type="entry name" value="TWO-COMPONENT HISTIDINE KINASE"/>
    <property type="match status" value="1"/>
</dbReference>
<dbReference type="PRINTS" id="PR00344">
    <property type="entry name" value="BCTRLSENSOR"/>
</dbReference>
<dbReference type="Gene3D" id="2.130.10.10">
    <property type="entry name" value="YVTN repeat-like/Quinoprotein amine dehydrogenase"/>
    <property type="match status" value="4"/>
</dbReference>
<evidence type="ECO:0000256" key="1">
    <source>
        <dbReference type="ARBA" id="ARBA00000085"/>
    </source>
</evidence>
<reference evidence="10 11" key="1">
    <citation type="submission" date="2016-10" db="EMBL/GenBank/DDBJ databases">
        <authorList>
            <person name="de Groot N.N."/>
        </authorList>
    </citation>
    <scope>NUCLEOTIDE SEQUENCE [LARGE SCALE GENOMIC DNA]</scope>
    <source>
        <strain evidence="10 11">MP1X4</strain>
    </source>
</reference>
<dbReference type="InterPro" id="IPR011047">
    <property type="entry name" value="Quinoprotein_ADH-like_sf"/>
</dbReference>
<dbReference type="SUPFAM" id="SSF55874">
    <property type="entry name" value="ATPase domain of HSP90 chaperone/DNA topoisomerase II/histidine kinase"/>
    <property type="match status" value="1"/>
</dbReference>
<dbReference type="InterPro" id="IPR015943">
    <property type="entry name" value="WD40/YVTN_repeat-like_dom_sf"/>
</dbReference>
<dbReference type="CDD" id="cd00146">
    <property type="entry name" value="PKD"/>
    <property type="match status" value="1"/>
</dbReference>
<gene>
    <name evidence="10" type="ORF">SAMN05216490_1251</name>
</gene>
<dbReference type="Gene3D" id="3.30.565.10">
    <property type="entry name" value="Histidine kinase-like ATPase, C-terminal domain"/>
    <property type="match status" value="1"/>
</dbReference>
<feature type="domain" description="HTH araC/xylS-type" evidence="7">
    <location>
        <begin position="1266"/>
        <end position="1365"/>
    </location>
</feature>
<dbReference type="EMBL" id="LT629740">
    <property type="protein sequence ID" value="SDS49261.1"/>
    <property type="molecule type" value="Genomic_DNA"/>
</dbReference>
<dbReference type="SUPFAM" id="SSF50998">
    <property type="entry name" value="Quinoprotein alcohol dehydrogenase-like"/>
    <property type="match status" value="2"/>
</dbReference>
<evidence type="ECO:0000313" key="10">
    <source>
        <dbReference type="EMBL" id="SDS49261.1"/>
    </source>
</evidence>
<evidence type="ECO:0000259" key="9">
    <source>
        <dbReference type="PROSITE" id="PS50110"/>
    </source>
</evidence>
<dbReference type="InterPro" id="IPR018060">
    <property type="entry name" value="HTH_AraC"/>
</dbReference>
<dbReference type="PROSITE" id="PS50109">
    <property type="entry name" value="HIS_KIN"/>
    <property type="match status" value="1"/>
</dbReference>
<keyword evidence="4" id="KW-0805">Transcription regulation</keyword>
<dbReference type="PANTHER" id="PTHR43547:SF2">
    <property type="entry name" value="HYBRID SIGNAL TRANSDUCTION HISTIDINE KINASE C"/>
    <property type="match status" value="1"/>
</dbReference>
<dbReference type="SMART" id="SM00448">
    <property type="entry name" value="REC"/>
    <property type="match status" value="1"/>
</dbReference>
<dbReference type="GO" id="GO:0043565">
    <property type="term" value="F:sequence-specific DNA binding"/>
    <property type="evidence" value="ECO:0007669"/>
    <property type="project" value="InterPro"/>
</dbReference>
<name>A0A1H1SMX8_MUCMA</name>
<dbReference type="InterPro" id="IPR011110">
    <property type="entry name" value="Reg_prop"/>
</dbReference>
<dbReference type="OrthoDB" id="9809670at2"/>
<dbReference type="SUPFAM" id="SSF47384">
    <property type="entry name" value="Homodimeric domain of signal transducing histidine kinase"/>
    <property type="match status" value="1"/>
</dbReference>
<dbReference type="CDD" id="cd00075">
    <property type="entry name" value="HATPase"/>
    <property type="match status" value="1"/>
</dbReference>
<keyword evidence="3 6" id="KW-0597">Phosphoprotein</keyword>
<keyword evidence="11" id="KW-1185">Reference proteome</keyword>
<dbReference type="InterPro" id="IPR004358">
    <property type="entry name" value="Sig_transdc_His_kin-like_C"/>
</dbReference>
<dbReference type="EC" id="2.7.13.3" evidence="2"/>
<dbReference type="GO" id="GO:0003700">
    <property type="term" value="F:DNA-binding transcription factor activity"/>
    <property type="evidence" value="ECO:0007669"/>
    <property type="project" value="InterPro"/>
</dbReference>
<comment type="catalytic activity">
    <reaction evidence="1">
        <text>ATP + protein L-histidine = ADP + protein N-phospho-L-histidine.</text>
        <dbReference type="EC" id="2.7.13.3"/>
    </reaction>
</comment>
<dbReference type="Pfam" id="PF07494">
    <property type="entry name" value="Reg_prop"/>
    <property type="match status" value="10"/>
</dbReference>
<dbReference type="STRING" id="652787.SAMN05216490_1251"/>
<dbReference type="Pfam" id="PF07495">
    <property type="entry name" value="Y_Y_Y"/>
    <property type="match status" value="1"/>
</dbReference>
<dbReference type="PROSITE" id="PS01124">
    <property type="entry name" value="HTH_ARAC_FAMILY_2"/>
    <property type="match status" value="1"/>
</dbReference>
<dbReference type="PROSITE" id="PS50110">
    <property type="entry name" value="RESPONSE_REGULATORY"/>
    <property type="match status" value="1"/>
</dbReference>
<dbReference type="Pfam" id="PF12833">
    <property type="entry name" value="HTH_18"/>
    <property type="match status" value="1"/>
</dbReference>
<evidence type="ECO:0000256" key="3">
    <source>
        <dbReference type="ARBA" id="ARBA00022553"/>
    </source>
</evidence>
<dbReference type="Gene3D" id="1.10.10.60">
    <property type="entry name" value="Homeodomain-like"/>
    <property type="match status" value="1"/>
</dbReference>
<dbReference type="InterPro" id="IPR022409">
    <property type="entry name" value="PKD/Chitinase_dom"/>
</dbReference>
<dbReference type="InterPro" id="IPR005467">
    <property type="entry name" value="His_kinase_dom"/>
</dbReference>
<dbReference type="SUPFAM" id="SSF52172">
    <property type="entry name" value="CheY-like"/>
    <property type="match status" value="1"/>
</dbReference>
<dbReference type="SMART" id="SM00388">
    <property type="entry name" value="HisKA"/>
    <property type="match status" value="1"/>
</dbReference>
<dbReference type="InterPro" id="IPR001789">
    <property type="entry name" value="Sig_transdc_resp-reg_receiver"/>
</dbReference>
<protein>
    <recommendedName>
        <fullName evidence="2">histidine kinase</fullName>
        <ecNumber evidence="2">2.7.13.3</ecNumber>
    </recommendedName>
</protein>
<feature type="domain" description="Histidine kinase" evidence="8">
    <location>
        <begin position="835"/>
        <end position="1067"/>
    </location>
</feature>
<organism evidence="10 11">
    <name type="scientific">Mucilaginibacter mallensis</name>
    <dbReference type="NCBI Taxonomy" id="652787"/>
    <lineage>
        <taxon>Bacteria</taxon>
        <taxon>Pseudomonadati</taxon>
        <taxon>Bacteroidota</taxon>
        <taxon>Sphingobacteriia</taxon>
        <taxon>Sphingobacteriales</taxon>
        <taxon>Sphingobacteriaceae</taxon>
        <taxon>Mucilaginibacter</taxon>
    </lineage>
</organism>
<dbReference type="InterPro" id="IPR009057">
    <property type="entry name" value="Homeodomain-like_sf"/>
</dbReference>
<evidence type="ECO:0000256" key="6">
    <source>
        <dbReference type="PROSITE-ProRule" id="PRU00169"/>
    </source>
</evidence>
<dbReference type="InterPro" id="IPR003661">
    <property type="entry name" value="HisK_dim/P_dom"/>
</dbReference>
<dbReference type="SMART" id="SM00342">
    <property type="entry name" value="HTH_ARAC"/>
    <property type="match status" value="1"/>
</dbReference>
<dbReference type="CDD" id="cd00082">
    <property type="entry name" value="HisKA"/>
    <property type="match status" value="1"/>
</dbReference>
<evidence type="ECO:0000256" key="2">
    <source>
        <dbReference type="ARBA" id="ARBA00012438"/>
    </source>
</evidence>
<proteinExistence type="predicted"/>
<evidence type="ECO:0000313" key="11">
    <source>
        <dbReference type="Proteomes" id="UP000199679"/>
    </source>
</evidence>
<dbReference type="SMART" id="SM00089">
    <property type="entry name" value="PKD"/>
    <property type="match status" value="1"/>
</dbReference>
<dbReference type="Gene3D" id="1.10.287.130">
    <property type="match status" value="1"/>
</dbReference>
<evidence type="ECO:0000256" key="5">
    <source>
        <dbReference type="ARBA" id="ARBA00023163"/>
    </source>
</evidence>
<keyword evidence="5" id="KW-0804">Transcription</keyword>
<dbReference type="Gene3D" id="2.60.40.10">
    <property type="entry name" value="Immunoglobulins"/>
    <property type="match status" value="1"/>
</dbReference>
<accession>A0A1H1SMX8</accession>
<evidence type="ECO:0000259" key="8">
    <source>
        <dbReference type="PROSITE" id="PS50109"/>
    </source>
</evidence>
<dbReference type="Pfam" id="PF00512">
    <property type="entry name" value="HisKA"/>
    <property type="match status" value="1"/>
</dbReference>
<dbReference type="InterPro" id="IPR003594">
    <property type="entry name" value="HATPase_dom"/>
</dbReference>